<dbReference type="InterPro" id="IPR008271">
    <property type="entry name" value="Ser/Thr_kinase_AS"/>
</dbReference>
<dbReference type="STRING" id="2055.BCM27_00070"/>
<feature type="domain" description="Protein kinase" evidence="12">
    <location>
        <begin position="10"/>
        <end position="271"/>
    </location>
</feature>
<evidence type="ECO:0000256" key="5">
    <source>
        <dbReference type="ARBA" id="ARBA00022777"/>
    </source>
</evidence>
<feature type="compositionally biased region" description="Polar residues" evidence="10">
    <location>
        <begin position="353"/>
        <end position="368"/>
    </location>
</feature>
<comment type="catalytic activity">
    <reaction evidence="7">
        <text>L-threonyl-[protein] + ATP = O-phospho-L-threonyl-[protein] + ADP + H(+)</text>
        <dbReference type="Rhea" id="RHEA:46608"/>
        <dbReference type="Rhea" id="RHEA-COMP:11060"/>
        <dbReference type="Rhea" id="RHEA-COMP:11605"/>
        <dbReference type="ChEBI" id="CHEBI:15378"/>
        <dbReference type="ChEBI" id="CHEBI:30013"/>
        <dbReference type="ChEBI" id="CHEBI:30616"/>
        <dbReference type="ChEBI" id="CHEBI:61977"/>
        <dbReference type="ChEBI" id="CHEBI:456216"/>
        <dbReference type="EC" id="2.7.11.1"/>
    </reaction>
</comment>
<feature type="binding site" evidence="9">
    <location>
        <position position="39"/>
    </location>
    <ligand>
        <name>ATP</name>
        <dbReference type="ChEBI" id="CHEBI:30616"/>
    </ligand>
</feature>
<comment type="caution">
    <text evidence="13">The sequence shown here is derived from an EMBL/GenBank/DDBJ whole genome shotgun (WGS) entry which is preliminary data.</text>
</comment>
<dbReference type="PROSITE" id="PS00108">
    <property type="entry name" value="PROTEIN_KINASE_ST"/>
    <property type="match status" value="1"/>
</dbReference>
<dbReference type="InterPro" id="IPR017441">
    <property type="entry name" value="Protein_kinase_ATP_BS"/>
</dbReference>
<organism evidence="13 14">
    <name type="scientific">Gordonia terrae</name>
    <dbReference type="NCBI Taxonomy" id="2055"/>
    <lineage>
        <taxon>Bacteria</taxon>
        <taxon>Bacillati</taxon>
        <taxon>Actinomycetota</taxon>
        <taxon>Actinomycetes</taxon>
        <taxon>Mycobacteriales</taxon>
        <taxon>Gordoniaceae</taxon>
        <taxon>Gordonia</taxon>
    </lineage>
</organism>
<keyword evidence="11" id="KW-0812">Transmembrane</keyword>
<keyword evidence="4 9" id="KW-0547">Nucleotide-binding</keyword>
<keyword evidence="5 13" id="KW-0418">Kinase</keyword>
<dbReference type="PANTHER" id="PTHR43289">
    <property type="entry name" value="MITOGEN-ACTIVATED PROTEIN KINASE KINASE KINASE 20-RELATED"/>
    <property type="match status" value="1"/>
</dbReference>
<evidence type="ECO:0000256" key="8">
    <source>
        <dbReference type="ARBA" id="ARBA00048679"/>
    </source>
</evidence>
<dbReference type="PANTHER" id="PTHR43289:SF6">
    <property type="entry name" value="SERINE_THREONINE-PROTEIN KINASE NEKL-3"/>
    <property type="match status" value="1"/>
</dbReference>
<reference evidence="13 14" key="1">
    <citation type="submission" date="2017-12" db="EMBL/GenBank/DDBJ databases">
        <title>Phylogenetic diversity of female urinary microbiome.</title>
        <authorList>
            <person name="Thomas-White K."/>
            <person name="Wolfe A.J."/>
        </authorList>
    </citation>
    <scope>NUCLEOTIDE SEQUENCE [LARGE SCALE GENOMIC DNA]</scope>
    <source>
        <strain evidence="13 14">UMB0777</strain>
    </source>
</reference>
<feature type="compositionally biased region" description="Gly residues" evidence="10">
    <location>
        <begin position="392"/>
        <end position="420"/>
    </location>
</feature>
<dbReference type="Gene3D" id="3.30.200.20">
    <property type="entry name" value="Phosphorylase Kinase, domain 1"/>
    <property type="match status" value="1"/>
</dbReference>
<dbReference type="Pfam" id="PF00069">
    <property type="entry name" value="Pkinase"/>
    <property type="match status" value="1"/>
</dbReference>
<evidence type="ECO:0000256" key="9">
    <source>
        <dbReference type="PROSITE-ProRule" id="PRU10141"/>
    </source>
</evidence>
<dbReference type="EC" id="2.7.11.1" evidence="1"/>
<feature type="compositionally biased region" description="Pro residues" evidence="10">
    <location>
        <begin position="281"/>
        <end position="291"/>
    </location>
</feature>
<gene>
    <name evidence="13" type="ORF">CYJ73_12600</name>
</gene>
<evidence type="ECO:0000256" key="2">
    <source>
        <dbReference type="ARBA" id="ARBA00022527"/>
    </source>
</evidence>
<evidence type="ECO:0000313" key="14">
    <source>
        <dbReference type="Proteomes" id="UP000234662"/>
    </source>
</evidence>
<keyword evidence="11" id="KW-1133">Transmembrane helix</keyword>
<feature type="region of interest" description="Disordered" evidence="10">
    <location>
        <begin position="263"/>
        <end position="307"/>
    </location>
</feature>
<keyword evidence="11" id="KW-0472">Membrane</keyword>
<dbReference type="GO" id="GO:0004674">
    <property type="term" value="F:protein serine/threonine kinase activity"/>
    <property type="evidence" value="ECO:0007669"/>
    <property type="project" value="UniProtKB-KW"/>
</dbReference>
<comment type="catalytic activity">
    <reaction evidence="8">
        <text>L-seryl-[protein] + ATP = O-phospho-L-seryl-[protein] + ADP + H(+)</text>
        <dbReference type="Rhea" id="RHEA:17989"/>
        <dbReference type="Rhea" id="RHEA-COMP:9863"/>
        <dbReference type="Rhea" id="RHEA-COMP:11604"/>
        <dbReference type="ChEBI" id="CHEBI:15378"/>
        <dbReference type="ChEBI" id="CHEBI:29999"/>
        <dbReference type="ChEBI" id="CHEBI:30616"/>
        <dbReference type="ChEBI" id="CHEBI:83421"/>
        <dbReference type="ChEBI" id="CHEBI:456216"/>
        <dbReference type="EC" id="2.7.11.1"/>
    </reaction>
</comment>
<evidence type="ECO:0000256" key="6">
    <source>
        <dbReference type="ARBA" id="ARBA00022840"/>
    </source>
</evidence>
<evidence type="ECO:0000313" key="13">
    <source>
        <dbReference type="EMBL" id="PKZ65249.1"/>
    </source>
</evidence>
<feature type="region of interest" description="Disordered" evidence="10">
    <location>
        <begin position="335"/>
        <end position="434"/>
    </location>
</feature>
<dbReference type="CDD" id="cd14014">
    <property type="entry name" value="STKc_PknB_like"/>
    <property type="match status" value="1"/>
</dbReference>
<evidence type="ECO:0000256" key="11">
    <source>
        <dbReference type="SAM" id="Phobius"/>
    </source>
</evidence>
<dbReference type="Proteomes" id="UP000234662">
    <property type="component" value="Unassembled WGS sequence"/>
</dbReference>
<keyword evidence="3" id="KW-0808">Transferase</keyword>
<accession>A0A2I1R848</accession>
<dbReference type="InterPro" id="IPR000719">
    <property type="entry name" value="Prot_kinase_dom"/>
</dbReference>
<evidence type="ECO:0000256" key="3">
    <source>
        <dbReference type="ARBA" id="ARBA00022679"/>
    </source>
</evidence>
<dbReference type="Gene3D" id="1.10.510.10">
    <property type="entry name" value="Transferase(Phosphotransferase) domain 1"/>
    <property type="match status" value="1"/>
</dbReference>
<dbReference type="PROSITE" id="PS00107">
    <property type="entry name" value="PROTEIN_KINASE_ATP"/>
    <property type="match status" value="1"/>
</dbReference>
<protein>
    <recommendedName>
        <fullName evidence="1">non-specific serine/threonine protein kinase</fullName>
        <ecNumber evidence="1">2.7.11.1</ecNumber>
    </recommendedName>
</protein>
<dbReference type="RefSeq" id="WP_101820519.1">
    <property type="nucleotide sequence ID" value="NZ_PKJC01000008.1"/>
</dbReference>
<evidence type="ECO:0000256" key="1">
    <source>
        <dbReference type="ARBA" id="ARBA00012513"/>
    </source>
</evidence>
<dbReference type="SMART" id="SM00220">
    <property type="entry name" value="S_TKc"/>
    <property type="match status" value="1"/>
</dbReference>
<evidence type="ECO:0000256" key="7">
    <source>
        <dbReference type="ARBA" id="ARBA00047899"/>
    </source>
</evidence>
<proteinExistence type="predicted"/>
<dbReference type="AlphaFoldDB" id="A0A2I1R848"/>
<dbReference type="PROSITE" id="PS50011">
    <property type="entry name" value="PROTEIN_KINASE_DOM"/>
    <property type="match status" value="1"/>
</dbReference>
<dbReference type="GO" id="GO:0005524">
    <property type="term" value="F:ATP binding"/>
    <property type="evidence" value="ECO:0007669"/>
    <property type="project" value="UniProtKB-UniRule"/>
</dbReference>
<dbReference type="SUPFAM" id="SSF56112">
    <property type="entry name" value="Protein kinase-like (PK-like)"/>
    <property type="match status" value="1"/>
</dbReference>
<evidence type="ECO:0000259" key="12">
    <source>
        <dbReference type="PROSITE" id="PS50011"/>
    </source>
</evidence>
<keyword evidence="6 9" id="KW-0067">ATP-binding</keyword>
<name>A0A2I1R848_9ACTN</name>
<evidence type="ECO:0000256" key="10">
    <source>
        <dbReference type="SAM" id="MobiDB-lite"/>
    </source>
</evidence>
<evidence type="ECO:0000256" key="4">
    <source>
        <dbReference type="ARBA" id="ARBA00022741"/>
    </source>
</evidence>
<feature type="transmembrane region" description="Helical" evidence="11">
    <location>
        <begin position="311"/>
        <end position="332"/>
    </location>
</feature>
<sequence>MDRDLLDGRYEIRGVLGRGGMAVVHDGWDRRLHRSVAIKLLRSEPETGTVARDRFAAEARAAAALNHPNIVAVHDFGEHDGTPYIVMERLSGTTVGDLMVGGPLPPHRVAAILDDVLAALQAAHSAGVLHRDIKPANLLMSGDRVKVADLGIAKTAGMAHTATGEVVGTICYLSPGRVLGRAATPADDLYAAAVVAYEALTGRRAYDHDNPAAVAHAILHAPPPPLADIRPDVAPTLRETIDRAMRPGDTVPFPSAAAMSAALAGGDHPGRDAGTNRLTAPLPPLMPPPGIPSGTAPLPGGPNRSRRRTSIAVLGGAAALLVALLVAVVVIAGGSDDDTPVPATPTSLPAAESSATESRPTPPSTVDASTPIPVPTGATETDAPPTEQGPAESGGNGRGNNGGGNNGGGNSGGGNSGGGNSENKGNGKPKDDKN</sequence>
<dbReference type="FunFam" id="3.30.200.20:FF:000035">
    <property type="entry name" value="Serine/threonine protein kinase Stk1"/>
    <property type="match status" value="1"/>
</dbReference>
<dbReference type="EMBL" id="PKJC01000008">
    <property type="protein sequence ID" value="PKZ65249.1"/>
    <property type="molecule type" value="Genomic_DNA"/>
</dbReference>
<keyword evidence="2 13" id="KW-0723">Serine/threonine-protein kinase</keyword>
<dbReference type="InterPro" id="IPR011009">
    <property type="entry name" value="Kinase-like_dom_sf"/>
</dbReference>